<evidence type="ECO:0000256" key="1">
    <source>
        <dbReference type="ARBA" id="ARBA00017378"/>
    </source>
</evidence>
<keyword evidence="11" id="KW-1185">Reference proteome</keyword>
<dbReference type="InterPro" id="IPR050721">
    <property type="entry name" value="Trk_Ktr_HKT_K-transport"/>
</dbReference>
<dbReference type="PANTHER" id="PTHR43833:SF5">
    <property type="entry name" value="TRK SYSTEM POTASSIUM UPTAKE PROTEIN TRKA"/>
    <property type="match status" value="1"/>
</dbReference>
<accession>A0ABN6XEU2</accession>
<evidence type="ECO:0000256" key="7">
    <source>
        <dbReference type="SAM" id="MobiDB-lite"/>
    </source>
</evidence>
<dbReference type="PANTHER" id="PTHR43833">
    <property type="entry name" value="POTASSIUM CHANNEL PROTEIN 2-RELATED-RELATED"/>
    <property type="match status" value="1"/>
</dbReference>
<dbReference type="EMBL" id="AP027729">
    <property type="protein sequence ID" value="BDZ43377.1"/>
    <property type="molecule type" value="Genomic_DNA"/>
</dbReference>
<gene>
    <name evidence="10" type="ORF">GCM10025865_26760</name>
</gene>
<evidence type="ECO:0000313" key="10">
    <source>
        <dbReference type="EMBL" id="BDZ43377.1"/>
    </source>
</evidence>
<keyword evidence="5" id="KW-0520">NAD</keyword>
<sequence>MRVVIAGAGSVGRSIARELLAHDHDVVLIDKSPGAMRVAQVAEAEWILADACEISSLADAEVESCDVIVAATGDDKVNLVVSLLAKTEFGVPRTVARVNNPANEWMFDESWGVDVAVSTPRIMTSMVEEAVAVGDLVRIFTFHQSGADILELTLPDDSPLIGARVGAVPWPLDTVLAAVVRGALPFAPTVDDTLEAGDELLIVAGREVDEEALQSLLVSAPPEDPGTGQVDVVDVTAIDESDLGPGADADGPEEVVAADEADATADAEDEAGVGDDEPLGGDVAEEQDPGAASPGDSAPSGGPDAPEASDAPEGERSEASPAVRHAGDAPPPLTDDRSTTPGDA</sequence>
<evidence type="ECO:0000259" key="9">
    <source>
        <dbReference type="PROSITE" id="PS51202"/>
    </source>
</evidence>
<dbReference type="Proteomes" id="UP001321475">
    <property type="component" value="Chromosome"/>
</dbReference>
<feature type="compositionally biased region" description="Acidic residues" evidence="7">
    <location>
        <begin position="260"/>
        <end position="288"/>
    </location>
</feature>
<name>A0ABN6XEU2_9CELL</name>
<keyword evidence="6" id="KW-0406">Ion transport</keyword>
<protein>
    <recommendedName>
        <fullName evidence="1">Trk system potassium uptake protein TrkA</fullName>
    </recommendedName>
</protein>
<dbReference type="SUPFAM" id="SSF116726">
    <property type="entry name" value="TrkA C-terminal domain-like"/>
    <property type="match status" value="1"/>
</dbReference>
<keyword evidence="2" id="KW-0813">Transport</keyword>
<dbReference type="InterPro" id="IPR006037">
    <property type="entry name" value="RCK_C"/>
</dbReference>
<evidence type="ECO:0000256" key="2">
    <source>
        <dbReference type="ARBA" id="ARBA00022448"/>
    </source>
</evidence>
<feature type="domain" description="RCK C-terminal" evidence="9">
    <location>
        <begin position="137"/>
        <end position="219"/>
    </location>
</feature>
<evidence type="ECO:0000256" key="5">
    <source>
        <dbReference type="ARBA" id="ARBA00023027"/>
    </source>
</evidence>
<dbReference type="Gene3D" id="3.40.50.720">
    <property type="entry name" value="NAD(P)-binding Rossmann-like Domain"/>
    <property type="match status" value="1"/>
</dbReference>
<evidence type="ECO:0000256" key="4">
    <source>
        <dbReference type="ARBA" id="ARBA00022958"/>
    </source>
</evidence>
<evidence type="ECO:0000256" key="3">
    <source>
        <dbReference type="ARBA" id="ARBA00022538"/>
    </source>
</evidence>
<dbReference type="PRINTS" id="PR00335">
    <property type="entry name" value="KUPTAKETRKA"/>
</dbReference>
<dbReference type="Pfam" id="PF02254">
    <property type="entry name" value="TrkA_N"/>
    <property type="match status" value="1"/>
</dbReference>
<evidence type="ECO:0000259" key="8">
    <source>
        <dbReference type="PROSITE" id="PS51201"/>
    </source>
</evidence>
<feature type="region of interest" description="Disordered" evidence="7">
    <location>
        <begin position="260"/>
        <end position="344"/>
    </location>
</feature>
<feature type="domain" description="RCK N-terminal" evidence="8">
    <location>
        <begin position="1"/>
        <end position="117"/>
    </location>
</feature>
<dbReference type="SUPFAM" id="SSF51735">
    <property type="entry name" value="NAD(P)-binding Rossmann-fold domains"/>
    <property type="match status" value="1"/>
</dbReference>
<dbReference type="InterPro" id="IPR036721">
    <property type="entry name" value="RCK_C_sf"/>
</dbReference>
<dbReference type="InterPro" id="IPR036291">
    <property type="entry name" value="NAD(P)-bd_dom_sf"/>
</dbReference>
<dbReference type="InterPro" id="IPR003148">
    <property type="entry name" value="RCK_N"/>
</dbReference>
<dbReference type="Pfam" id="PF02080">
    <property type="entry name" value="TrkA_C"/>
    <property type="match status" value="1"/>
</dbReference>
<evidence type="ECO:0000256" key="6">
    <source>
        <dbReference type="ARBA" id="ARBA00023065"/>
    </source>
</evidence>
<dbReference type="InterPro" id="IPR006036">
    <property type="entry name" value="K_uptake_TrkA"/>
</dbReference>
<evidence type="ECO:0000313" key="11">
    <source>
        <dbReference type="Proteomes" id="UP001321475"/>
    </source>
</evidence>
<dbReference type="PROSITE" id="PS51202">
    <property type="entry name" value="RCK_C"/>
    <property type="match status" value="1"/>
</dbReference>
<organism evidence="10 11">
    <name type="scientific">Paraoerskovia sediminicola</name>
    <dbReference type="NCBI Taxonomy" id="1138587"/>
    <lineage>
        <taxon>Bacteria</taxon>
        <taxon>Bacillati</taxon>
        <taxon>Actinomycetota</taxon>
        <taxon>Actinomycetes</taxon>
        <taxon>Micrococcales</taxon>
        <taxon>Cellulomonadaceae</taxon>
        <taxon>Paraoerskovia</taxon>
    </lineage>
</organism>
<keyword evidence="3" id="KW-0633">Potassium transport</keyword>
<reference evidence="11" key="1">
    <citation type="journal article" date="2019" name="Int. J. Syst. Evol. Microbiol.">
        <title>The Global Catalogue of Microorganisms (GCM) 10K type strain sequencing project: providing services to taxonomists for standard genome sequencing and annotation.</title>
        <authorList>
            <consortium name="The Broad Institute Genomics Platform"/>
            <consortium name="The Broad Institute Genome Sequencing Center for Infectious Disease"/>
            <person name="Wu L."/>
            <person name="Ma J."/>
        </authorList>
    </citation>
    <scope>NUCLEOTIDE SEQUENCE [LARGE SCALE GENOMIC DNA]</scope>
    <source>
        <strain evidence="11">NBRC 108565</strain>
    </source>
</reference>
<dbReference type="Gene3D" id="3.30.70.1450">
    <property type="entry name" value="Regulator of K+ conductance, C-terminal domain"/>
    <property type="match status" value="1"/>
</dbReference>
<dbReference type="PROSITE" id="PS51201">
    <property type="entry name" value="RCK_N"/>
    <property type="match status" value="1"/>
</dbReference>
<keyword evidence="4" id="KW-0630">Potassium</keyword>
<proteinExistence type="predicted"/>